<name>A0ABV5Y969_9ACTN</name>
<dbReference type="InterPro" id="IPR001227">
    <property type="entry name" value="Ac_transferase_dom_sf"/>
</dbReference>
<dbReference type="EMBL" id="JBHLZP010000012">
    <property type="protein sequence ID" value="MFB9831243.1"/>
    <property type="molecule type" value="Genomic_DNA"/>
</dbReference>
<dbReference type="PANTHER" id="PTHR43775">
    <property type="entry name" value="FATTY ACID SYNTHASE"/>
    <property type="match status" value="1"/>
</dbReference>
<dbReference type="InterPro" id="IPR016039">
    <property type="entry name" value="Thiolase-like"/>
</dbReference>
<evidence type="ECO:0000256" key="3">
    <source>
        <dbReference type="ARBA" id="ARBA00022679"/>
    </source>
</evidence>
<evidence type="ECO:0000256" key="2">
    <source>
        <dbReference type="ARBA" id="ARBA00022553"/>
    </source>
</evidence>
<keyword evidence="2" id="KW-0597">Phosphoprotein</keyword>
<dbReference type="SMART" id="SM00825">
    <property type="entry name" value="PKS_KS"/>
    <property type="match status" value="1"/>
</dbReference>
<evidence type="ECO:0000313" key="9">
    <source>
        <dbReference type="Proteomes" id="UP001589627"/>
    </source>
</evidence>
<feature type="domain" description="Carrier" evidence="5">
    <location>
        <begin position="974"/>
        <end position="1052"/>
    </location>
</feature>
<organism evidence="8 9">
    <name type="scientific">Actinoallomurus acaciae</name>
    <dbReference type="NCBI Taxonomy" id="502577"/>
    <lineage>
        <taxon>Bacteria</taxon>
        <taxon>Bacillati</taxon>
        <taxon>Actinomycetota</taxon>
        <taxon>Actinomycetes</taxon>
        <taxon>Streptosporangiales</taxon>
        <taxon>Thermomonosporaceae</taxon>
        <taxon>Actinoallomurus</taxon>
    </lineage>
</organism>
<keyword evidence="1" id="KW-0596">Phosphopantetheine</keyword>
<dbReference type="PROSITE" id="PS52004">
    <property type="entry name" value="KS3_2"/>
    <property type="match status" value="1"/>
</dbReference>
<dbReference type="InterPro" id="IPR049552">
    <property type="entry name" value="PKS_DH_N"/>
</dbReference>
<accession>A0ABV5Y969</accession>
<dbReference type="Pfam" id="PF16197">
    <property type="entry name" value="KAsynt_C_assoc"/>
    <property type="match status" value="1"/>
</dbReference>
<feature type="active site" description="Proton donor; for dehydratase activity" evidence="4">
    <location>
        <position position="884"/>
    </location>
</feature>
<dbReference type="Pfam" id="PF02801">
    <property type="entry name" value="Ketoacyl-synt_C"/>
    <property type="match status" value="1"/>
</dbReference>
<dbReference type="InterPro" id="IPR049900">
    <property type="entry name" value="PKS_mFAS_DH"/>
</dbReference>
<dbReference type="SMART" id="SM00826">
    <property type="entry name" value="PKS_DH"/>
    <property type="match status" value="1"/>
</dbReference>
<dbReference type="InterPro" id="IPR042104">
    <property type="entry name" value="PKS_dehydratase_sf"/>
</dbReference>
<feature type="region of interest" description="N-terminal hotdog fold" evidence="4">
    <location>
        <begin position="709"/>
        <end position="818"/>
    </location>
</feature>
<dbReference type="SUPFAM" id="SSF47336">
    <property type="entry name" value="ACP-like"/>
    <property type="match status" value="1"/>
</dbReference>
<sequence length="1074" mass="113492">MANEEKLRQYLLKVTSELYRYRHGENKATNDPVVIVGMSCRFPGQVDSPEKLWRLVDSDGDAVSGFPRDRGWDTENGLGPRRRRAGGFLHDGDRFDAAFFGLDPQEASALDPQHRLLLETAWEAFEAAGIDVSRVRGGRVGVYAGMTGSDYGFNADVRDEQADYLATGAAGSAASGRIAYVLGLEGPAVTIDTACSSSLVALDLACRALRTGDCAMALAGGVTFMATPAAFAHYERRQELAGDGRCKPFSAAADGMGLAEGAGMLLLERLSDARREGHPVLAVVRGSAVGQAGVTSGLTAPSGPAQERVIGLALADAQLTPDQVDAVEAHGTGSPLGDQIEAEALASVYGQGRNAPLWLGSVKSNIGHTQAAAGVAAVIKSVLALTHERLPRTLHADEPMPEIDWAGGQVRLLTEGADWPRSDSPRRVGVSAFGFTGANAHVILEEPPDEDGGADEAARPPGVVPWPISAADPAALRAQATRLAEVGGAEPADVGLSLARGRTPMRYRAVIIGERPEDFRTALSELSRDQGVRAPAKRAEMAFVLPARPVSGGEELCSAFPAFAAALDGLRDERGDLPPLAFETAAYRLLESFGVIPDHVVGDAAPRFCAEVAGPGPLPQPGDLPGSGMFRLGLGPDSAMDGPVDACVLQEGRPEPVAFLTALARAYEHGHTVDWTAAFAGVRARVVPLPTYPFQRRRHWLDAARPVVHPLLGSAADLPAEAGHRYEHRLNPWYGDGHRLFGVPVLPAGAVIEWAFAAWSETTGPAVALRNLRVHRLPELPADVRTVTGVRDLRCFSPSDGSWTEVASADADEPGAPPAVRVVTPEGMEELDAGALYEGLSRAGLDCGGDVRALTRLWRRGDEVLALVAAEADSPYVADPVALDACLRAAAVLHGDGLWMAGSVERLSVHGRPRGEVWCHARRHADDRIDLELRSQNGEPLVLLHGLRLEPATPQTLGGTSWPRMRELSALLADDPGAARQSVLRDLLGLLESFGAADVAAGTRLNGIGMGSLQAVRLRNALAREYAADIPLTMLLGTSTPEELADLVCAQLAVRDLLATGETGAEGDVEVLSI</sequence>
<dbReference type="CDD" id="cd00833">
    <property type="entry name" value="PKS"/>
    <property type="match status" value="1"/>
</dbReference>
<dbReference type="InterPro" id="IPR009081">
    <property type="entry name" value="PP-bd_ACP"/>
</dbReference>
<dbReference type="InterPro" id="IPR032821">
    <property type="entry name" value="PKS_assoc"/>
</dbReference>
<protein>
    <submittedName>
        <fullName evidence="8">Type I polyketide synthase</fullName>
    </submittedName>
</protein>
<dbReference type="Gene3D" id="3.40.366.10">
    <property type="entry name" value="Malonyl-Coenzyme A Acyl Carrier Protein, domain 2"/>
    <property type="match status" value="1"/>
</dbReference>
<feature type="active site" description="Proton acceptor; for dehydratase activity" evidence="4">
    <location>
        <position position="738"/>
    </location>
</feature>
<gene>
    <name evidence="8" type="ORF">ACFFNX_03475</name>
</gene>
<dbReference type="Gene3D" id="3.40.47.10">
    <property type="match status" value="1"/>
</dbReference>
<dbReference type="InterPro" id="IPR020807">
    <property type="entry name" value="PKS_DH"/>
</dbReference>
<dbReference type="Pfam" id="PF21089">
    <property type="entry name" value="PKS_DH_N"/>
    <property type="match status" value="1"/>
</dbReference>
<feature type="domain" description="Ketosynthase family 3 (KS3)" evidence="6">
    <location>
        <begin position="30"/>
        <end position="446"/>
    </location>
</feature>
<dbReference type="InterPro" id="IPR049551">
    <property type="entry name" value="PKS_DH_C"/>
</dbReference>
<keyword evidence="9" id="KW-1185">Reference proteome</keyword>
<evidence type="ECO:0000256" key="4">
    <source>
        <dbReference type="PROSITE-ProRule" id="PRU01363"/>
    </source>
</evidence>
<dbReference type="InterPro" id="IPR050091">
    <property type="entry name" value="PKS_NRPS_Biosynth_Enz"/>
</dbReference>
<dbReference type="Pfam" id="PF00550">
    <property type="entry name" value="PP-binding"/>
    <property type="match status" value="1"/>
</dbReference>
<dbReference type="Proteomes" id="UP001589627">
    <property type="component" value="Unassembled WGS sequence"/>
</dbReference>
<dbReference type="Gene3D" id="3.30.70.3290">
    <property type="match status" value="2"/>
</dbReference>
<dbReference type="PROSITE" id="PS50075">
    <property type="entry name" value="CARRIER"/>
    <property type="match status" value="1"/>
</dbReference>
<reference evidence="8 9" key="1">
    <citation type="submission" date="2024-09" db="EMBL/GenBank/DDBJ databases">
        <authorList>
            <person name="Sun Q."/>
            <person name="Mori K."/>
        </authorList>
    </citation>
    <scope>NUCLEOTIDE SEQUENCE [LARGE SCALE GENOMIC DNA]</scope>
    <source>
        <strain evidence="8 9">TBRC 0563</strain>
    </source>
</reference>
<dbReference type="RefSeq" id="WP_378194940.1">
    <property type="nucleotide sequence ID" value="NZ_JBHLZP010000012.1"/>
</dbReference>
<dbReference type="Gene3D" id="1.10.1200.10">
    <property type="entry name" value="ACP-like"/>
    <property type="match status" value="1"/>
</dbReference>
<comment type="caution">
    <text evidence="8">The sequence shown here is derived from an EMBL/GenBank/DDBJ whole genome shotgun (WGS) entry which is preliminary data.</text>
</comment>
<dbReference type="InterPro" id="IPR020841">
    <property type="entry name" value="PKS_Beta-ketoAc_synthase_dom"/>
</dbReference>
<evidence type="ECO:0000259" key="6">
    <source>
        <dbReference type="PROSITE" id="PS52004"/>
    </source>
</evidence>
<dbReference type="SUPFAM" id="SSF53901">
    <property type="entry name" value="Thiolase-like"/>
    <property type="match status" value="1"/>
</dbReference>
<dbReference type="Gene3D" id="3.10.129.110">
    <property type="entry name" value="Polyketide synthase dehydratase"/>
    <property type="match status" value="1"/>
</dbReference>
<dbReference type="Pfam" id="PF00109">
    <property type="entry name" value="ketoacyl-synt"/>
    <property type="match status" value="1"/>
</dbReference>
<evidence type="ECO:0000256" key="1">
    <source>
        <dbReference type="ARBA" id="ARBA00022450"/>
    </source>
</evidence>
<dbReference type="InterPro" id="IPR014031">
    <property type="entry name" value="Ketoacyl_synth_C"/>
</dbReference>
<dbReference type="SMART" id="SM00823">
    <property type="entry name" value="PKS_PP"/>
    <property type="match status" value="1"/>
</dbReference>
<dbReference type="InterPro" id="IPR014030">
    <property type="entry name" value="Ketoacyl_synth_N"/>
</dbReference>
<proteinExistence type="predicted"/>
<dbReference type="PROSITE" id="PS52019">
    <property type="entry name" value="PKS_MFAS_DH"/>
    <property type="match status" value="1"/>
</dbReference>
<dbReference type="PROSITE" id="PS00606">
    <property type="entry name" value="KS3_1"/>
    <property type="match status" value="1"/>
</dbReference>
<evidence type="ECO:0000259" key="5">
    <source>
        <dbReference type="PROSITE" id="PS50075"/>
    </source>
</evidence>
<dbReference type="Pfam" id="PF14765">
    <property type="entry name" value="PS-DH"/>
    <property type="match status" value="1"/>
</dbReference>
<dbReference type="PANTHER" id="PTHR43775:SF51">
    <property type="entry name" value="INACTIVE PHENOLPHTHIOCEROL SYNTHESIS POLYKETIDE SYNTHASE TYPE I PKS1-RELATED"/>
    <property type="match status" value="1"/>
</dbReference>
<dbReference type="InterPro" id="IPR020806">
    <property type="entry name" value="PKS_PP-bd"/>
</dbReference>
<dbReference type="InterPro" id="IPR018201">
    <property type="entry name" value="Ketoacyl_synth_AS"/>
</dbReference>
<keyword evidence="3" id="KW-0808">Transferase</keyword>
<evidence type="ECO:0000259" key="7">
    <source>
        <dbReference type="PROSITE" id="PS52019"/>
    </source>
</evidence>
<feature type="region of interest" description="C-terminal hotdog fold" evidence="4">
    <location>
        <begin position="828"/>
        <end position="958"/>
    </location>
</feature>
<evidence type="ECO:0000313" key="8">
    <source>
        <dbReference type="EMBL" id="MFB9831243.1"/>
    </source>
</evidence>
<feature type="domain" description="PKS/mFAS DH" evidence="7">
    <location>
        <begin position="709"/>
        <end position="958"/>
    </location>
</feature>
<dbReference type="InterPro" id="IPR036736">
    <property type="entry name" value="ACP-like_sf"/>
</dbReference>